<evidence type="ECO:0000256" key="2">
    <source>
        <dbReference type="SAM" id="Coils"/>
    </source>
</evidence>
<name>A0A7J3X5M5_THEPE</name>
<keyword evidence="1" id="KW-1277">Toxin-antitoxin system</keyword>
<dbReference type="InterPro" id="IPR009956">
    <property type="entry name" value="Post-segregation_anti-tox_CcdA"/>
</dbReference>
<feature type="coiled-coil region" evidence="2">
    <location>
        <begin position="32"/>
        <end position="64"/>
    </location>
</feature>
<accession>A0A7J3X5M5</accession>
<reference evidence="3" key="1">
    <citation type="journal article" date="2020" name="mSystems">
        <title>Genome- and Community-Level Interaction Insights into Carbon Utilization and Element Cycling Functions of Hydrothermarchaeota in Hydrothermal Sediment.</title>
        <authorList>
            <person name="Zhou Z."/>
            <person name="Liu Y."/>
            <person name="Xu W."/>
            <person name="Pan J."/>
            <person name="Luo Z.H."/>
            <person name="Li M."/>
        </authorList>
    </citation>
    <scope>NUCLEOTIDE SEQUENCE [LARGE SCALE GENOMIC DNA]</scope>
    <source>
        <strain evidence="3">SpSt-1125</strain>
    </source>
</reference>
<evidence type="ECO:0008006" key="4">
    <source>
        <dbReference type="Google" id="ProtNLM"/>
    </source>
</evidence>
<sequence>MASSYVTVSTKVRREVVERARALGINVSRFLREKLEEEVERRELELLRKELDSLRDVLEAIDIERVVEHIREDRERR</sequence>
<organism evidence="3">
    <name type="scientific">Thermofilum pendens</name>
    <dbReference type="NCBI Taxonomy" id="2269"/>
    <lineage>
        <taxon>Archaea</taxon>
        <taxon>Thermoproteota</taxon>
        <taxon>Thermoprotei</taxon>
        <taxon>Thermofilales</taxon>
        <taxon>Thermofilaceae</taxon>
        <taxon>Thermofilum</taxon>
    </lineage>
</organism>
<protein>
    <recommendedName>
        <fullName evidence="4">Ribbon-helix-helix protein, CopG family</fullName>
    </recommendedName>
</protein>
<evidence type="ECO:0000313" key="3">
    <source>
        <dbReference type="EMBL" id="HHP04417.1"/>
    </source>
</evidence>
<evidence type="ECO:0000256" key="1">
    <source>
        <dbReference type="ARBA" id="ARBA00022649"/>
    </source>
</evidence>
<gene>
    <name evidence="3" type="ORF">ENM88_01530</name>
</gene>
<keyword evidence="2" id="KW-0175">Coiled coil</keyword>
<dbReference type="Pfam" id="PF07362">
    <property type="entry name" value="CcdA"/>
    <property type="match status" value="1"/>
</dbReference>
<dbReference type="EMBL" id="DRZM01000052">
    <property type="protein sequence ID" value="HHP04417.1"/>
    <property type="molecule type" value="Genomic_DNA"/>
</dbReference>
<proteinExistence type="predicted"/>
<comment type="caution">
    <text evidence="3">The sequence shown here is derived from an EMBL/GenBank/DDBJ whole genome shotgun (WGS) entry which is preliminary data.</text>
</comment>
<dbReference type="AlphaFoldDB" id="A0A7J3X5M5"/>